<dbReference type="PROSITE" id="PS50887">
    <property type="entry name" value="GGDEF"/>
    <property type="match status" value="1"/>
</dbReference>
<feature type="coiled-coil region" evidence="3">
    <location>
        <begin position="518"/>
        <end position="548"/>
    </location>
</feature>
<dbReference type="InterPro" id="IPR029016">
    <property type="entry name" value="GAF-like_dom_sf"/>
</dbReference>
<dbReference type="Gene3D" id="1.25.40.10">
    <property type="entry name" value="Tetratricopeptide repeat domain"/>
    <property type="match status" value="1"/>
</dbReference>
<reference evidence="6" key="1">
    <citation type="submission" date="2014-09" db="EMBL/GenBank/DDBJ databases">
        <authorList>
            <person name="Hjerde E."/>
        </authorList>
    </citation>
    <scope>NUCLEOTIDE SEQUENCE [LARGE SCALE GENOMIC DNA]</scope>
    <source>
        <strain evidence="6">06/09/139</strain>
    </source>
</reference>
<dbReference type="Proteomes" id="UP000032427">
    <property type="component" value="Chromosome 1"/>
</dbReference>
<dbReference type="SMART" id="SM00267">
    <property type="entry name" value="GGDEF"/>
    <property type="match status" value="1"/>
</dbReference>
<dbReference type="SUPFAM" id="SSF55781">
    <property type="entry name" value="GAF domain-like"/>
    <property type="match status" value="1"/>
</dbReference>
<evidence type="ECO:0000256" key="1">
    <source>
        <dbReference type="ARBA" id="ARBA00012528"/>
    </source>
</evidence>
<dbReference type="InterPro" id="IPR003018">
    <property type="entry name" value="GAF"/>
</dbReference>
<name>A0A090IT19_9GAMM</name>
<dbReference type="PATRIC" id="fig|80852.17.peg.1472"/>
<dbReference type="Pfam" id="PF13185">
    <property type="entry name" value="GAF_2"/>
    <property type="match status" value="1"/>
</dbReference>
<dbReference type="STRING" id="80852.AWOD_I_1430"/>
<gene>
    <name evidence="5" type="ORF">AWOD_I_1430</name>
</gene>
<feature type="domain" description="GGDEF" evidence="4">
    <location>
        <begin position="570"/>
        <end position="706"/>
    </location>
</feature>
<protein>
    <recommendedName>
        <fullName evidence="1">diguanylate cyclase</fullName>
        <ecNumber evidence="1">2.7.7.65</ecNumber>
    </recommendedName>
</protein>
<dbReference type="Gene3D" id="3.30.450.40">
    <property type="match status" value="1"/>
</dbReference>
<dbReference type="KEGG" id="awd:AWOD_I_1430"/>
<dbReference type="InterPro" id="IPR043128">
    <property type="entry name" value="Rev_trsase/Diguanyl_cyclase"/>
</dbReference>
<dbReference type="PANTHER" id="PTHR45138:SF9">
    <property type="entry name" value="DIGUANYLATE CYCLASE DGCM-RELATED"/>
    <property type="match status" value="1"/>
</dbReference>
<dbReference type="GO" id="GO:0052621">
    <property type="term" value="F:diguanylate cyclase activity"/>
    <property type="evidence" value="ECO:0007669"/>
    <property type="project" value="UniProtKB-EC"/>
</dbReference>
<accession>A0A090IT19</accession>
<dbReference type="Pfam" id="PF00990">
    <property type="entry name" value="GGDEF"/>
    <property type="match status" value="1"/>
</dbReference>
<dbReference type="CDD" id="cd01949">
    <property type="entry name" value="GGDEF"/>
    <property type="match status" value="1"/>
</dbReference>
<sequence length="714" mass="81512">MPTTNERQADRKILRALTEVHGERKETLNDIRTKINAIAKEFGVKVRPVYDNYIDAGIAFRDDQLDKAITIYERILDILGSADNSILYSYTCVHMGTIYAMKGQFYMSQNYFTSAERKLRYIDKALTLLLNVNISGTYIQLKDYQSAINHARLAVDVGKTQTNFSTLSLAYSNLALALAKIGRLDEAKIEIETSLDISSDKYCERSWIYATFYHAVIYSLEGDARNAHINFETAIAKLEVYSDSFIQIELFEAYSQFLLKEKQYKKAITFAELMLETPSSHDDKKVLSGIYKVLVHCYRVLGDQNHELKYIYLENATLQQEMELTRVNEAKYAEKAVEYAKNEQQRNHVNNLKKHLESFSHLGQIIACSTEHSNALRIVASKLGEFIPFSMLALALYDEDKHVLDYRYIVDKGEVVEGPILDCYQNNKLGVYSAMSRETVLIDSGSVEELSEYINIDSVSSASLLVKSENLISSVLYVPMVLGGELLGVVTVQHEQSYCYNDLHVHVIEQLANYIAISIKNQKQNQILEQQKEELNESHKRLEHLYRTDNLTGLLNRHALQEDTSDINQNLFSSILIDIDDYKPYNDHYGHVKGDHVLVQLAEVFKSECRYQGSVYRIGGDEFLILLRCQTTQCAFDIASRIKTKIQKLKIKHNQSTVSDRISCTFGIHTTEKGKNADLEQVLHSTDLALYQAKREGRNAIAVYNSESKKSFCI</sequence>
<dbReference type="SMART" id="SM00065">
    <property type="entry name" value="GAF"/>
    <property type="match status" value="1"/>
</dbReference>
<dbReference type="InterPro" id="IPR000160">
    <property type="entry name" value="GGDEF_dom"/>
</dbReference>
<dbReference type="InterPro" id="IPR029787">
    <property type="entry name" value="Nucleotide_cyclase"/>
</dbReference>
<evidence type="ECO:0000313" key="5">
    <source>
        <dbReference type="EMBL" id="CED71505.1"/>
    </source>
</evidence>
<dbReference type="HOGENOM" id="CLU_022176_0_1_6"/>
<dbReference type="InterPro" id="IPR011990">
    <property type="entry name" value="TPR-like_helical_dom_sf"/>
</dbReference>
<dbReference type="Gene3D" id="3.30.70.270">
    <property type="match status" value="1"/>
</dbReference>
<organism evidence="5 6">
    <name type="scientific">Aliivibrio wodanis</name>
    <dbReference type="NCBI Taxonomy" id="80852"/>
    <lineage>
        <taxon>Bacteria</taxon>
        <taxon>Pseudomonadati</taxon>
        <taxon>Pseudomonadota</taxon>
        <taxon>Gammaproteobacteria</taxon>
        <taxon>Vibrionales</taxon>
        <taxon>Vibrionaceae</taxon>
        <taxon>Aliivibrio</taxon>
    </lineage>
</organism>
<evidence type="ECO:0000256" key="3">
    <source>
        <dbReference type="SAM" id="Coils"/>
    </source>
</evidence>
<evidence type="ECO:0000259" key="4">
    <source>
        <dbReference type="PROSITE" id="PS50887"/>
    </source>
</evidence>
<dbReference type="InterPro" id="IPR050469">
    <property type="entry name" value="Diguanylate_Cyclase"/>
</dbReference>
<dbReference type="EMBL" id="LN554846">
    <property type="protein sequence ID" value="CED71505.1"/>
    <property type="molecule type" value="Genomic_DNA"/>
</dbReference>
<dbReference type="EC" id="2.7.7.65" evidence="1"/>
<dbReference type="SUPFAM" id="SSF48452">
    <property type="entry name" value="TPR-like"/>
    <property type="match status" value="1"/>
</dbReference>
<keyword evidence="6" id="KW-1185">Reference proteome</keyword>
<dbReference type="NCBIfam" id="TIGR00254">
    <property type="entry name" value="GGDEF"/>
    <property type="match status" value="1"/>
</dbReference>
<dbReference type="SUPFAM" id="SSF55073">
    <property type="entry name" value="Nucleotide cyclase"/>
    <property type="match status" value="1"/>
</dbReference>
<evidence type="ECO:0000256" key="2">
    <source>
        <dbReference type="ARBA" id="ARBA00034247"/>
    </source>
</evidence>
<dbReference type="Pfam" id="PF13181">
    <property type="entry name" value="TPR_8"/>
    <property type="match status" value="1"/>
</dbReference>
<dbReference type="AlphaFoldDB" id="A0A090IT19"/>
<proteinExistence type="predicted"/>
<keyword evidence="3" id="KW-0175">Coiled coil</keyword>
<dbReference type="PANTHER" id="PTHR45138">
    <property type="entry name" value="REGULATORY COMPONENTS OF SENSORY TRANSDUCTION SYSTEM"/>
    <property type="match status" value="1"/>
</dbReference>
<dbReference type="InterPro" id="IPR019734">
    <property type="entry name" value="TPR_rpt"/>
</dbReference>
<comment type="catalytic activity">
    <reaction evidence="2">
        <text>2 GTP = 3',3'-c-di-GMP + 2 diphosphate</text>
        <dbReference type="Rhea" id="RHEA:24898"/>
        <dbReference type="ChEBI" id="CHEBI:33019"/>
        <dbReference type="ChEBI" id="CHEBI:37565"/>
        <dbReference type="ChEBI" id="CHEBI:58805"/>
        <dbReference type="EC" id="2.7.7.65"/>
    </reaction>
</comment>
<evidence type="ECO:0000313" key="6">
    <source>
        <dbReference type="Proteomes" id="UP000032427"/>
    </source>
</evidence>